<sequence>MPLISCTSFRGRKPKPSLANPSRKSNLLMKKAPSSPEKSLGK</sequence>
<dbReference type="EMBL" id="JBBHLL010000021">
    <property type="protein sequence ID" value="KAK7829438.1"/>
    <property type="molecule type" value="Genomic_DNA"/>
</dbReference>
<dbReference type="AlphaFoldDB" id="A0AAW0JRS2"/>
<accession>A0AAW0JRS2</accession>
<keyword evidence="3" id="KW-1185">Reference proteome</keyword>
<dbReference type="Proteomes" id="UP001488838">
    <property type="component" value="Unassembled WGS sequence"/>
</dbReference>
<name>A0AAW0JRS2_MYOGA</name>
<evidence type="ECO:0000256" key="1">
    <source>
        <dbReference type="SAM" id="MobiDB-lite"/>
    </source>
</evidence>
<feature type="region of interest" description="Disordered" evidence="1">
    <location>
        <begin position="1"/>
        <end position="42"/>
    </location>
</feature>
<evidence type="ECO:0000313" key="3">
    <source>
        <dbReference type="Proteomes" id="UP001488838"/>
    </source>
</evidence>
<evidence type="ECO:0000313" key="2">
    <source>
        <dbReference type="EMBL" id="KAK7829438.1"/>
    </source>
</evidence>
<gene>
    <name evidence="2" type="ORF">U0070_007212</name>
</gene>
<proteinExistence type="predicted"/>
<reference evidence="2 3" key="1">
    <citation type="journal article" date="2023" name="bioRxiv">
        <title>Conserved and derived expression patterns and positive selection on dental genes reveal complex evolutionary context of ever-growing rodent molars.</title>
        <authorList>
            <person name="Calamari Z.T."/>
            <person name="Song A."/>
            <person name="Cohen E."/>
            <person name="Akter M."/>
            <person name="Roy R.D."/>
            <person name="Hallikas O."/>
            <person name="Christensen M.M."/>
            <person name="Li P."/>
            <person name="Marangoni P."/>
            <person name="Jernvall J."/>
            <person name="Klein O.D."/>
        </authorList>
    </citation>
    <scope>NUCLEOTIDE SEQUENCE [LARGE SCALE GENOMIC DNA]</scope>
    <source>
        <strain evidence="2">V071</strain>
    </source>
</reference>
<comment type="caution">
    <text evidence="2">The sequence shown here is derived from an EMBL/GenBank/DDBJ whole genome shotgun (WGS) entry which is preliminary data.</text>
</comment>
<protein>
    <submittedName>
        <fullName evidence="2">Uncharacterized protein</fullName>
    </submittedName>
</protein>
<organism evidence="2 3">
    <name type="scientific">Myodes glareolus</name>
    <name type="common">Bank vole</name>
    <name type="synonym">Clethrionomys glareolus</name>
    <dbReference type="NCBI Taxonomy" id="447135"/>
    <lineage>
        <taxon>Eukaryota</taxon>
        <taxon>Metazoa</taxon>
        <taxon>Chordata</taxon>
        <taxon>Craniata</taxon>
        <taxon>Vertebrata</taxon>
        <taxon>Euteleostomi</taxon>
        <taxon>Mammalia</taxon>
        <taxon>Eutheria</taxon>
        <taxon>Euarchontoglires</taxon>
        <taxon>Glires</taxon>
        <taxon>Rodentia</taxon>
        <taxon>Myomorpha</taxon>
        <taxon>Muroidea</taxon>
        <taxon>Cricetidae</taxon>
        <taxon>Arvicolinae</taxon>
        <taxon>Myodes</taxon>
    </lineage>
</organism>